<comment type="caution">
    <text evidence="7">Lacks conserved residue(s) required for the propagation of feature annotation.</text>
</comment>
<dbReference type="SUPFAM" id="SSF53335">
    <property type="entry name" value="S-adenosyl-L-methionine-dependent methyltransferases"/>
    <property type="match status" value="1"/>
</dbReference>
<dbReference type="NCBIfam" id="TIGR00091">
    <property type="entry name" value="tRNA (guanosine(46)-N7)-methyltransferase TrmB"/>
    <property type="match status" value="1"/>
</dbReference>
<organism evidence="8 9">
    <name type="scientific">Spiroplasma clarkii</name>
    <dbReference type="NCBI Taxonomy" id="2139"/>
    <lineage>
        <taxon>Bacteria</taxon>
        <taxon>Bacillati</taxon>
        <taxon>Mycoplasmatota</taxon>
        <taxon>Mollicutes</taxon>
        <taxon>Entomoplasmatales</taxon>
        <taxon>Spiroplasmataceae</taxon>
        <taxon>Spiroplasma</taxon>
    </lineage>
</organism>
<keyword evidence="6 7" id="KW-0819">tRNA processing</keyword>
<protein>
    <recommendedName>
        <fullName evidence="7">tRNA (guanine-N(7)-)-methyltransferase</fullName>
        <ecNumber evidence="7">2.1.1.33</ecNumber>
    </recommendedName>
    <alternativeName>
        <fullName evidence="7">tRNA (guanine(46)-N(7))-methyltransferase</fullName>
    </alternativeName>
    <alternativeName>
        <fullName evidence="7">tRNA(m7G46)-methyltransferase</fullName>
    </alternativeName>
</protein>
<evidence type="ECO:0000256" key="7">
    <source>
        <dbReference type="HAMAP-Rule" id="MF_01057"/>
    </source>
</evidence>
<dbReference type="CDD" id="cd02440">
    <property type="entry name" value="AdoMet_MTases"/>
    <property type="match status" value="1"/>
</dbReference>
<gene>
    <name evidence="7 8" type="primary">trmB</name>
    <name evidence="8" type="ORF">SCLAR_v1c12950</name>
</gene>
<evidence type="ECO:0000256" key="1">
    <source>
        <dbReference type="ARBA" id="ARBA00000142"/>
    </source>
</evidence>
<feature type="binding site" evidence="7">
    <location>
        <position position="43"/>
    </location>
    <ligand>
        <name>S-adenosyl-L-methionine</name>
        <dbReference type="ChEBI" id="CHEBI:59789"/>
    </ligand>
</feature>
<dbReference type="AlphaFoldDB" id="A0A2K8KIS4"/>
<evidence type="ECO:0000256" key="4">
    <source>
        <dbReference type="ARBA" id="ARBA00022679"/>
    </source>
</evidence>
<dbReference type="UniPathway" id="UPA00989"/>
<name>A0A2K8KIS4_9MOLU</name>
<dbReference type="Gene3D" id="3.40.50.150">
    <property type="entry name" value="Vaccinia Virus protein VP39"/>
    <property type="match status" value="1"/>
</dbReference>
<dbReference type="PANTHER" id="PTHR23417:SF14">
    <property type="entry name" value="PENTACOTRIPEPTIDE-REPEAT REGION OF PRORP DOMAIN-CONTAINING PROTEIN"/>
    <property type="match status" value="1"/>
</dbReference>
<comment type="catalytic activity">
    <reaction evidence="1 7">
        <text>guanosine(46) in tRNA + S-adenosyl-L-methionine = N(7)-methylguanosine(46) in tRNA + S-adenosyl-L-homocysteine</text>
        <dbReference type="Rhea" id="RHEA:42708"/>
        <dbReference type="Rhea" id="RHEA-COMP:10188"/>
        <dbReference type="Rhea" id="RHEA-COMP:10189"/>
        <dbReference type="ChEBI" id="CHEBI:57856"/>
        <dbReference type="ChEBI" id="CHEBI:59789"/>
        <dbReference type="ChEBI" id="CHEBI:74269"/>
        <dbReference type="ChEBI" id="CHEBI:74480"/>
        <dbReference type="EC" id="2.1.1.33"/>
    </reaction>
</comment>
<keyword evidence="4 7" id="KW-0808">Transferase</keyword>
<feature type="binding site" evidence="7">
    <location>
        <position position="120"/>
    </location>
    <ligand>
        <name>S-adenosyl-L-methionine</name>
        <dbReference type="ChEBI" id="CHEBI:59789"/>
    </ligand>
</feature>
<dbReference type="NCBIfam" id="NF001080">
    <property type="entry name" value="PRK00121.2-2"/>
    <property type="match status" value="1"/>
</dbReference>
<dbReference type="RefSeq" id="WP_100255123.1">
    <property type="nucleotide sequence ID" value="NZ_CP024870.1"/>
</dbReference>
<dbReference type="Pfam" id="PF02390">
    <property type="entry name" value="Methyltransf_4"/>
    <property type="match status" value="1"/>
</dbReference>
<evidence type="ECO:0000256" key="3">
    <source>
        <dbReference type="ARBA" id="ARBA00022603"/>
    </source>
</evidence>
<feature type="binding site" evidence="7">
    <location>
        <position position="68"/>
    </location>
    <ligand>
        <name>S-adenosyl-L-methionine</name>
        <dbReference type="ChEBI" id="CHEBI:59789"/>
    </ligand>
</feature>
<dbReference type="HAMAP" id="MF_01057">
    <property type="entry name" value="tRNA_methyltr_TrmB"/>
    <property type="match status" value="1"/>
</dbReference>
<proteinExistence type="inferred from homology"/>
<evidence type="ECO:0000313" key="9">
    <source>
        <dbReference type="Proteomes" id="UP000231179"/>
    </source>
</evidence>
<feature type="binding site" evidence="7">
    <location>
        <begin position="195"/>
        <end position="198"/>
    </location>
    <ligand>
        <name>substrate</name>
    </ligand>
</feature>
<dbReference type="Proteomes" id="UP000231179">
    <property type="component" value="Chromosome"/>
</dbReference>
<dbReference type="PANTHER" id="PTHR23417">
    <property type="entry name" value="3-DEOXY-D-MANNO-OCTULOSONIC-ACID TRANSFERASE/TRNA GUANINE-N 7 - -METHYLTRANSFERASE"/>
    <property type="match status" value="1"/>
</dbReference>
<evidence type="ECO:0000313" key="8">
    <source>
        <dbReference type="EMBL" id="ATX71593.1"/>
    </source>
</evidence>
<feature type="binding site" evidence="7">
    <location>
        <position position="156"/>
    </location>
    <ligand>
        <name>substrate</name>
    </ligand>
</feature>
<keyword evidence="5 7" id="KW-0949">S-adenosyl-L-methionine</keyword>
<accession>A0A2K8KIS4</accession>
<dbReference type="EMBL" id="CP024870">
    <property type="protein sequence ID" value="ATX71593.1"/>
    <property type="molecule type" value="Genomic_DNA"/>
</dbReference>
<evidence type="ECO:0000256" key="2">
    <source>
        <dbReference type="ARBA" id="ARBA00003015"/>
    </source>
</evidence>
<evidence type="ECO:0000256" key="6">
    <source>
        <dbReference type="ARBA" id="ARBA00022694"/>
    </source>
</evidence>
<dbReference type="InterPro" id="IPR055361">
    <property type="entry name" value="tRNA_methyltr_TrmB_bact"/>
</dbReference>
<comment type="similarity">
    <text evidence="7">Belongs to the class I-like SAM-binding methyltransferase superfamily. TrmB family.</text>
</comment>
<dbReference type="EC" id="2.1.1.33" evidence="7"/>
<comment type="pathway">
    <text evidence="7">tRNA modification; N(7)-methylguanine-tRNA biosynthesis.</text>
</comment>
<keyword evidence="3 7" id="KW-0489">Methyltransferase</keyword>
<evidence type="ECO:0000256" key="5">
    <source>
        <dbReference type="ARBA" id="ARBA00022691"/>
    </source>
</evidence>
<dbReference type="GO" id="GO:0043527">
    <property type="term" value="C:tRNA methyltransferase complex"/>
    <property type="evidence" value="ECO:0007669"/>
    <property type="project" value="TreeGrafter"/>
</dbReference>
<reference evidence="8 9" key="1">
    <citation type="submission" date="2017-11" db="EMBL/GenBank/DDBJ databases">
        <title>Complete genome sequence of Spiroplasma clarkii CN-5 (DSM 19994).</title>
        <authorList>
            <person name="Tsai Y.-M."/>
            <person name="Chang A."/>
            <person name="Lo W.-S."/>
            <person name="Kuo C.-H."/>
        </authorList>
    </citation>
    <scope>NUCLEOTIDE SEQUENCE [LARGE SCALE GENOMIC DNA]</scope>
    <source>
        <strain evidence="8 9">CN-5</strain>
    </source>
</reference>
<dbReference type="InterPro" id="IPR003358">
    <property type="entry name" value="tRNA_(Gua-N-7)_MeTrfase_Trmb"/>
</dbReference>
<feature type="binding site" evidence="7">
    <location>
        <position position="124"/>
    </location>
    <ligand>
        <name>substrate</name>
    </ligand>
</feature>
<comment type="function">
    <text evidence="2 7">Catalyzes the formation of N(7)-methylguanine at position 46 (m7G46) in tRNA.</text>
</comment>
<dbReference type="InterPro" id="IPR029063">
    <property type="entry name" value="SAM-dependent_MTases_sf"/>
</dbReference>
<dbReference type="GO" id="GO:0008176">
    <property type="term" value="F:tRNA (guanine(46)-N7)-methyltransferase activity"/>
    <property type="evidence" value="ECO:0007669"/>
    <property type="project" value="UniProtKB-UniRule"/>
</dbReference>
<dbReference type="PROSITE" id="PS51625">
    <property type="entry name" value="SAM_MT_TRMB"/>
    <property type="match status" value="1"/>
</dbReference>
<sequence>MRLRNKNWTKDFIAVNQQYMIFNEGVLTPSKLFADPNKPCYLEIGCGKGQFIINNSLTYPERNFIGMEKETTVIGVALKKALTILPSGFSNLKFLNCYAENLLEIFAPNSLAGIYLNFSDPWPKARHAKKRLTFIKFLEVYYELLKPGGLIEIKTDNDKLYVSSLEQINHSKFEIIYNNQDIYSDQNILKTNIPTEYEEKFHNLGKNIYKIILKK</sequence>
<keyword evidence="9" id="KW-1185">Reference proteome</keyword>